<proteinExistence type="predicted"/>
<dbReference type="InParanoid" id="A0A059A3U3"/>
<organism evidence="2">
    <name type="scientific">Eucalyptus grandis</name>
    <name type="common">Flooded gum</name>
    <dbReference type="NCBI Taxonomy" id="71139"/>
    <lineage>
        <taxon>Eukaryota</taxon>
        <taxon>Viridiplantae</taxon>
        <taxon>Streptophyta</taxon>
        <taxon>Embryophyta</taxon>
        <taxon>Tracheophyta</taxon>
        <taxon>Spermatophyta</taxon>
        <taxon>Magnoliopsida</taxon>
        <taxon>eudicotyledons</taxon>
        <taxon>Gunneridae</taxon>
        <taxon>Pentapetalae</taxon>
        <taxon>rosids</taxon>
        <taxon>malvids</taxon>
        <taxon>Myrtales</taxon>
        <taxon>Myrtaceae</taxon>
        <taxon>Myrtoideae</taxon>
        <taxon>Eucalypteae</taxon>
        <taxon>Eucalyptus</taxon>
    </lineage>
</organism>
<dbReference type="AlphaFoldDB" id="A0A059A3U3"/>
<dbReference type="EMBL" id="KK198763">
    <property type="protein sequence ID" value="KCW48005.1"/>
    <property type="molecule type" value="Genomic_DNA"/>
</dbReference>
<dbReference type="PANTHER" id="PTHR48412">
    <property type="entry name" value="ARM REPEAT SUPERFAMILY PROTEIN"/>
    <property type="match status" value="1"/>
</dbReference>
<gene>
    <name evidence="2" type="ORF">EUGRSUZ_K01741</name>
</gene>
<feature type="compositionally biased region" description="Basic and acidic residues" evidence="1">
    <location>
        <begin position="221"/>
        <end position="230"/>
    </location>
</feature>
<name>A0A059A3U3_EUCGR</name>
<feature type="compositionally biased region" description="Basic and acidic residues" evidence="1">
    <location>
        <begin position="185"/>
        <end position="195"/>
    </location>
</feature>
<dbReference type="Gramene" id="KCW48005">
    <property type="protein sequence ID" value="KCW48005"/>
    <property type="gene ID" value="EUGRSUZ_K01741"/>
</dbReference>
<dbReference type="InterPro" id="IPR011989">
    <property type="entry name" value="ARM-like"/>
</dbReference>
<feature type="region of interest" description="Disordered" evidence="1">
    <location>
        <begin position="137"/>
        <end position="262"/>
    </location>
</feature>
<dbReference type="SUPFAM" id="SSF48371">
    <property type="entry name" value="ARM repeat"/>
    <property type="match status" value="1"/>
</dbReference>
<feature type="compositionally biased region" description="Polar residues" evidence="1">
    <location>
        <begin position="172"/>
        <end position="182"/>
    </location>
</feature>
<evidence type="ECO:0000313" key="2">
    <source>
        <dbReference type="EMBL" id="KCW48005.1"/>
    </source>
</evidence>
<protein>
    <recommendedName>
        <fullName evidence="3">Ribosomal RNA-processing protein 12-like conserved domain-containing protein</fullName>
    </recommendedName>
</protein>
<feature type="compositionally biased region" description="Basic residues" evidence="1">
    <location>
        <begin position="241"/>
        <end position="262"/>
    </location>
</feature>
<reference evidence="2" key="1">
    <citation type="submission" date="2013-07" db="EMBL/GenBank/DDBJ databases">
        <title>The genome of Eucalyptus grandis.</title>
        <authorList>
            <person name="Schmutz J."/>
            <person name="Hayes R."/>
            <person name="Myburg A."/>
            <person name="Tuskan G."/>
            <person name="Grattapaglia D."/>
            <person name="Rokhsar D.S."/>
        </authorList>
    </citation>
    <scope>NUCLEOTIDE SEQUENCE</scope>
    <source>
        <tissue evidence="2">Leaf extractions</tissue>
    </source>
</reference>
<sequence>MIVGYLSGSSPQITSGAVSALSVLVYKDTDICLSIPDLIPSVLSLLQSKAVEVIKAVLGFVKVVVSCLRNEDLQSLLSDIVDGVISWSSVSRHHFRSKVTVILEIMTRKCGFAAVQLVTPEKYKGFLKTVMENRRNKTSNEGGIENKEASANQKDVRGRGFKRRLMNKDSSPHSGEYETSLSADGRSEGSKKDGDLAAGKFSKIQSIESGKKRKRTFHKLKSGEKRKMELEGSMSMETSMRNHKASRARNGHNAVRKKKQKK</sequence>
<dbReference type="Gene3D" id="1.25.10.10">
    <property type="entry name" value="Leucine-rich Repeat Variant"/>
    <property type="match status" value="1"/>
</dbReference>
<dbReference type="PANTHER" id="PTHR48412:SF1">
    <property type="entry name" value="ARM REPEAT SUPERFAMILY PROTEIN"/>
    <property type="match status" value="1"/>
</dbReference>
<dbReference type="STRING" id="71139.A0A059A3U3"/>
<dbReference type="InterPro" id="IPR016024">
    <property type="entry name" value="ARM-type_fold"/>
</dbReference>
<accession>A0A059A3U3</accession>
<evidence type="ECO:0000256" key="1">
    <source>
        <dbReference type="SAM" id="MobiDB-lite"/>
    </source>
</evidence>
<feature type="compositionally biased region" description="Basic and acidic residues" evidence="1">
    <location>
        <begin position="144"/>
        <end position="158"/>
    </location>
</feature>
<evidence type="ECO:0008006" key="3">
    <source>
        <dbReference type="Google" id="ProtNLM"/>
    </source>
</evidence>
<feature type="compositionally biased region" description="Basic residues" evidence="1">
    <location>
        <begin position="211"/>
        <end position="220"/>
    </location>
</feature>